<evidence type="ECO:0000313" key="2">
    <source>
        <dbReference type="EMBL" id="KON89955.1"/>
    </source>
</evidence>
<dbReference type="EMBL" id="LGUF01000007">
    <property type="protein sequence ID" value="KON89955.1"/>
    <property type="molecule type" value="Genomic_DNA"/>
</dbReference>
<gene>
    <name evidence="2" type="ORF">AF332_26105</name>
</gene>
<feature type="domain" description="DUF5626" evidence="1">
    <location>
        <begin position="47"/>
        <end position="192"/>
    </location>
</feature>
<reference evidence="3" key="1">
    <citation type="submission" date="2015-07" db="EMBL/GenBank/DDBJ databases">
        <title>Fjat-10036 dsm4.</title>
        <authorList>
            <person name="Liu B."/>
            <person name="Wang J."/>
            <person name="Zhu Y."/>
            <person name="Liu G."/>
            <person name="Chen Q."/>
            <person name="Chen Z."/>
            <person name="Lan J."/>
            <person name="Che J."/>
            <person name="Ge C."/>
            <person name="Shi H."/>
            <person name="Pan Z."/>
            <person name="Liu X."/>
        </authorList>
    </citation>
    <scope>NUCLEOTIDE SEQUENCE [LARGE SCALE GENOMIC DNA]</scope>
    <source>
        <strain evidence="3">DSM 4</strain>
    </source>
</reference>
<protein>
    <recommendedName>
        <fullName evidence="1">DUF5626 domain-containing protein</fullName>
    </recommendedName>
</protein>
<dbReference type="InterPro" id="IPR040491">
    <property type="entry name" value="DUF5626"/>
</dbReference>
<dbReference type="AlphaFoldDB" id="A0A0M0GJ74"/>
<dbReference type="OrthoDB" id="2973652at2"/>
<name>A0A0M0GJ74_SPOGL</name>
<organism evidence="2 3">
    <name type="scientific">Sporosarcina globispora</name>
    <name type="common">Bacillus globisporus</name>
    <dbReference type="NCBI Taxonomy" id="1459"/>
    <lineage>
        <taxon>Bacteria</taxon>
        <taxon>Bacillati</taxon>
        <taxon>Bacillota</taxon>
        <taxon>Bacilli</taxon>
        <taxon>Bacillales</taxon>
        <taxon>Caryophanaceae</taxon>
        <taxon>Sporosarcina</taxon>
    </lineage>
</organism>
<accession>A0A0M0GJ74</accession>
<evidence type="ECO:0000313" key="3">
    <source>
        <dbReference type="Proteomes" id="UP000037109"/>
    </source>
</evidence>
<comment type="caution">
    <text evidence="2">The sequence shown here is derived from an EMBL/GenBank/DDBJ whole genome shotgun (WGS) entry which is preliminary data.</text>
</comment>
<sequence>MGKLKWLGFLVVAVGIMVLGSGFSNASAVEIGKNNDKKTEEFELQFDMTMEDVQEKKYVKENGEEVTVTIEPVETVEEPGLEHSQPSGNGLISPLATHYFPYGTTTYKVSAFTPYLGMSYYIKVYVPSGNISGSKITSAYDANYWIIGGYLSGIGLTRSDKLANYSADAIWMGGLGASNVYLKASLSNNVITTSNRM</sequence>
<proteinExistence type="predicted"/>
<keyword evidence="3" id="KW-1185">Reference proteome</keyword>
<dbReference type="Pfam" id="PF18540">
    <property type="entry name" value="DUF5626"/>
    <property type="match status" value="1"/>
</dbReference>
<dbReference type="Proteomes" id="UP000037109">
    <property type="component" value="Unassembled WGS sequence"/>
</dbReference>
<dbReference type="PATRIC" id="fig|1459.3.peg.5734"/>
<evidence type="ECO:0000259" key="1">
    <source>
        <dbReference type="Pfam" id="PF18540"/>
    </source>
</evidence>
<dbReference type="Gene3D" id="2.60.40.3860">
    <property type="match status" value="1"/>
</dbReference>
<dbReference type="RefSeq" id="WP_053437319.1">
    <property type="nucleotide sequence ID" value="NZ_LGUF01000007.1"/>
</dbReference>